<evidence type="ECO:0000313" key="2">
    <source>
        <dbReference type="Proteomes" id="UP000273734"/>
    </source>
</evidence>
<organism evidence="1 2">
    <name type="scientific">Burkholderia ubonensis</name>
    <dbReference type="NCBI Taxonomy" id="101571"/>
    <lineage>
        <taxon>Bacteria</taxon>
        <taxon>Pseudomonadati</taxon>
        <taxon>Pseudomonadota</taxon>
        <taxon>Betaproteobacteria</taxon>
        <taxon>Burkholderiales</taxon>
        <taxon>Burkholderiaceae</taxon>
        <taxon>Burkholderia</taxon>
        <taxon>Burkholderia cepacia complex</taxon>
    </lineage>
</organism>
<dbReference type="AlphaFoldDB" id="A0AB74D2V0"/>
<sequence>MRVEQQQAVQLDHVGPRADFEEVQRQFRIGEIQARVARYSDVVAPFQALGGGWWNRADVR</sequence>
<proteinExistence type="predicted"/>
<name>A0AB74D2V0_9BURK</name>
<dbReference type="Proteomes" id="UP000273734">
    <property type="component" value="Unassembled WGS sequence"/>
</dbReference>
<gene>
    <name evidence="1" type="ORF">DF015_32380</name>
</gene>
<dbReference type="RefSeq" id="WP_095412409.1">
    <property type="nucleotide sequence ID" value="NZ_NQMX01000003.1"/>
</dbReference>
<evidence type="ECO:0000313" key="1">
    <source>
        <dbReference type="EMBL" id="RQP69340.1"/>
    </source>
</evidence>
<accession>A0AB74D2V0</accession>
<evidence type="ECO:0008006" key="3">
    <source>
        <dbReference type="Google" id="ProtNLM"/>
    </source>
</evidence>
<dbReference type="EMBL" id="QTNY01000033">
    <property type="protein sequence ID" value="RQP69340.1"/>
    <property type="molecule type" value="Genomic_DNA"/>
</dbReference>
<comment type="caution">
    <text evidence="1">The sequence shown here is derived from an EMBL/GenBank/DDBJ whole genome shotgun (WGS) entry which is preliminary data.</text>
</comment>
<reference evidence="1 2" key="1">
    <citation type="submission" date="2018-08" db="EMBL/GenBank/DDBJ databases">
        <title>Comparative analysis of Burkholderia isolates from Puerto Rico.</title>
        <authorList>
            <person name="Hall C."/>
            <person name="Sahl J."/>
            <person name="Wagner D."/>
        </authorList>
    </citation>
    <scope>NUCLEOTIDE SEQUENCE [LARGE SCALE GENOMIC DNA]</scope>
    <source>
        <strain evidence="1 2">Bp8964</strain>
    </source>
</reference>
<protein>
    <recommendedName>
        <fullName evidence="3">RND transporter</fullName>
    </recommendedName>
</protein>